<dbReference type="GO" id="GO:0050793">
    <property type="term" value="P:regulation of developmental process"/>
    <property type="evidence" value="ECO:0007669"/>
    <property type="project" value="UniProtKB-ARBA"/>
</dbReference>
<organism evidence="11">
    <name type="scientific">Centruroides hentzi</name>
    <dbReference type="NCBI Taxonomy" id="88313"/>
    <lineage>
        <taxon>Eukaryota</taxon>
        <taxon>Metazoa</taxon>
        <taxon>Ecdysozoa</taxon>
        <taxon>Arthropoda</taxon>
        <taxon>Chelicerata</taxon>
        <taxon>Arachnida</taxon>
        <taxon>Scorpiones</taxon>
        <taxon>Buthida</taxon>
        <taxon>Buthoidea</taxon>
        <taxon>Buthidae</taxon>
        <taxon>Centruroides</taxon>
    </lineage>
</organism>
<feature type="domain" description="MH1" evidence="9">
    <location>
        <begin position="8"/>
        <end position="132"/>
    </location>
</feature>
<dbReference type="GO" id="GO:0070411">
    <property type="term" value="F:I-SMAD binding"/>
    <property type="evidence" value="ECO:0007669"/>
    <property type="project" value="TreeGrafter"/>
</dbReference>
<evidence type="ECO:0000259" key="9">
    <source>
        <dbReference type="PROSITE" id="PS51075"/>
    </source>
</evidence>
<dbReference type="GO" id="GO:0051239">
    <property type="term" value="P:regulation of multicellular organismal process"/>
    <property type="evidence" value="ECO:0007669"/>
    <property type="project" value="UniProtKB-ARBA"/>
</dbReference>
<dbReference type="Pfam" id="PF03166">
    <property type="entry name" value="MH2"/>
    <property type="match status" value="1"/>
</dbReference>
<keyword evidence="7" id="KW-0963">Cytoplasm</keyword>
<dbReference type="GO" id="GO:0005737">
    <property type="term" value="C:cytoplasm"/>
    <property type="evidence" value="ECO:0007669"/>
    <property type="project" value="UniProtKB-SubCell"/>
</dbReference>
<dbReference type="GO" id="GO:0006357">
    <property type="term" value="P:regulation of transcription by RNA polymerase II"/>
    <property type="evidence" value="ECO:0007669"/>
    <property type="project" value="TreeGrafter"/>
</dbReference>
<dbReference type="Pfam" id="PF03165">
    <property type="entry name" value="MH1"/>
    <property type="match status" value="1"/>
</dbReference>
<evidence type="ECO:0000256" key="3">
    <source>
        <dbReference type="ARBA" id="ARBA00022833"/>
    </source>
</evidence>
<comment type="subcellular location">
    <subcellularLocation>
        <location evidence="7">Cytoplasm</location>
    </subcellularLocation>
    <subcellularLocation>
        <location evidence="7">Nucleus</location>
    </subcellularLocation>
</comment>
<dbReference type="GO" id="GO:0046872">
    <property type="term" value="F:metal ion binding"/>
    <property type="evidence" value="ECO:0007669"/>
    <property type="project" value="UniProtKB-KW"/>
</dbReference>
<dbReference type="GO" id="GO:0140416">
    <property type="term" value="F:transcription regulator inhibitor activity"/>
    <property type="evidence" value="ECO:0007669"/>
    <property type="project" value="TreeGrafter"/>
</dbReference>
<dbReference type="GO" id="GO:0071144">
    <property type="term" value="C:heteromeric SMAD protein complex"/>
    <property type="evidence" value="ECO:0007669"/>
    <property type="project" value="TreeGrafter"/>
</dbReference>
<evidence type="ECO:0000256" key="4">
    <source>
        <dbReference type="ARBA" id="ARBA00023015"/>
    </source>
</evidence>
<evidence type="ECO:0000259" key="10">
    <source>
        <dbReference type="PROSITE" id="PS51076"/>
    </source>
</evidence>
<evidence type="ECO:0000256" key="2">
    <source>
        <dbReference type="ARBA" id="ARBA00022723"/>
    </source>
</evidence>
<dbReference type="InterPro" id="IPR036578">
    <property type="entry name" value="SMAD_MH1_sf"/>
</dbReference>
<dbReference type="InterPro" id="IPR001132">
    <property type="entry name" value="SMAD_dom_Dwarfin-type"/>
</dbReference>
<dbReference type="PROSITE" id="PS51076">
    <property type="entry name" value="MH2"/>
    <property type="match status" value="1"/>
</dbReference>
<dbReference type="InterPro" id="IPR008984">
    <property type="entry name" value="SMAD_FHA_dom_sf"/>
</dbReference>
<evidence type="ECO:0000256" key="7">
    <source>
        <dbReference type="RuleBase" id="RU361195"/>
    </source>
</evidence>
<dbReference type="InterPro" id="IPR013790">
    <property type="entry name" value="Dwarfin"/>
</dbReference>
<dbReference type="Gene3D" id="3.90.520.10">
    <property type="entry name" value="SMAD MH1 domain"/>
    <property type="match status" value="1"/>
</dbReference>
<dbReference type="Gene3D" id="2.60.200.10">
    <property type="match status" value="1"/>
</dbReference>
<dbReference type="InterPro" id="IPR003619">
    <property type="entry name" value="MAD_homology1_Dwarfin-type"/>
</dbReference>
<dbReference type="EMBL" id="GFWZ01000182">
    <property type="protein sequence ID" value="MBW20172.1"/>
    <property type="molecule type" value="Transcribed_RNA"/>
</dbReference>
<feature type="region of interest" description="Disordered" evidence="8">
    <location>
        <begin position="132"/>
        <end position="160"/>
    </location>
</feature>
<dbReference type="GO" id="GO:0009791">
    <property type="term" value="P:post-embryonic development"/>
    <property type="evidence" value="ECO:0007669"/>
    <property type="project" value="UniProtKB-ARBA"/>
</dbReference>
<dbReference type="InterPro" id="IPR017855">
    <property type="entry name" value="SMAD-like_dom_sf"/>
</dbReference>
<dbReference type="AlphaFoldDB" id="A0A2I9LP55"/>
<keyword evidence="3" id="KW-0862">Zinc</keyword>
<keyword evidence="2" id="KW-0479">Metal-binding</keyword>
<keyword evidence="4 7" id="KW-0805">Transcription regulation</keyword>
<keyword evidence="6 7" id="KW-0539">Nucleus</keyword>
<dbReference type="PANTHER" id="PTHR13703:SF54">
    <property type="entry name" value="MOTHERS AGAINST DECAPENTAPLEGIC HOMOLOG"/>
    <property type="match status" value="1"/>
</dbReference>
<comment type="similarity">
    <text evidence="1 7">Belongs to the dwarfin/SMAD family.</text>
</comment>
<protein>
    <recommendedName>
        <fullName evidence="7">Mothers against decapentaplegic homolog</fullName>
        <shortName evidence="7">MAD homolog</shortName>
        <shortName evidence="7">Mothers against DPP homolog</shortName>
    </recommendedName>
    <alternativeName>
        <fullName evidence="7">SMAD family member</fullName>
    </alternativeName>
</protein>
<reference evidence="11" key="1">
    <citation type="journal article" date="2017" name="Toxicon">
        <title>Venom-gland transcriptomics and venom proteomics of the Hentz striped scorpion (Centruroides hentzi; Buthidae) reveal high toxin diversity in a harmless member of a lethal family.</title>
        <authorList>
            <person name="Ward M.J."/>
            <person name="Ellsworth S.A."/>
            <person name="Rokyta D.R."/>
        </authorList>
    </citation>
    <scope>NUCLEOTIDE SEQUENCE</scope>
    <source>
        <tissue evidence="11">Venom gland</tissue>
    </source>
</reference>
<dbReference type="SUPFAM" id="SSF49879">
    <property type="entry name" value="SMAD/FHA domain"/>
    <property type="match status" value="1"/>
</dbReference>
<evidence type="ECO:0000256" key="8">
    <source>
        <dbReference type="SAM" id="MobiDB-lite"/>
    </source>
</evidence>
<feature type="domain" description="MH2" evidence="10">
    <location>
        <begin position="167"/>
        <end position="336"/>
    </location>
</feature>
<keyword evidence="5 7" id="KW-0804">Transcription</keyword>
<dbReference type="GO" id="GO:0060395">
    <property type="term" value="P:SMAD protein signal transduction"/>
    <property type="evidence" value="ECO:0007669"/>
    <property type="project" value="TreeGrafter"/>
</dbReference>
<dbReference type="SMART" id="SM00524">
    <property type="entry name" value="DWB"/>
    <property type="match status" value="1"/>
</dbReference>
<dbReference type="SUPFAM" id="SSF56366">
    <property type="entry name" value="SMAD MH1 domain"/>
    <property type="match status" value="1"/>
</dbReference>
<evidence type="ECO:0000256" key="6">
    <source>
        <dbReference type="ARBA" id="ARBA00023242"/>
    </source>
</evidence>
<feature type="compositionally biased region" description="Basic and acidic residues" evidence="8">
    <location>
        <begin position="142"/>
        <end position="152"/>
    </location>
</feature>
<dbReference type="PROSITE" id="PS51075">
    <property type="entry name" value="MH1"/>
    <property type="match status" value="1"/>
</dbReference>
<proteinExistence type="inferred from homology"/>
<evidence type="ECO:0000313" key="11">
    <source>
        <dbReference type="EMBL" id="MBW20172.1"/>
    </source>
</evidence>
<accession>A0A2I9LP55</accession>
<evidence type="ECO:0000256" key="1">
    <source>
        <dbReference type="ARBA" id="ARBA00005545"/>
    </source>
</evidence>
<dbReference type="InterPro" id="IPR013019">
    <property type="entry name" value="MAD_homology_MH1"/>
</dbReference>
<dbReference type="SMART" id="SM00523">
    <property type="entry name" value="DWA"/>
    <property type="match status" value="1"/>
</dbReference>
<name>A0A2I9LP55_9SCOR</name>
<dbReference type="PANTHER" id="PTHR13703">
    <property type="entry name" value="SMAD"/>
    <property type="match status" value="1"/>
</dbReference>
<dbReference type="GO" id="GO:0030154">
    <property type="term" value="P:cell differentiation"/>
    <property type="evidence" value="ECO:0007669"/>
    <property type="project" value="TreeGrafter"/>
</dbReference>
<sequence length="336" mass="37741">MFRSRRSCLIRRLWKRRGTDGQAERWPEDPEDKSAAYAVLKRLKEVHLEALVRAVESRGAEPSDCVPVPAAEARPGRRTSSPHLLCCRLWRWPELGHSQQLKRLACCRTGRDSTSVCCNPYHWSRICQPESPPPPYGSCVRDGQRPPARADESTPSDGAGGGGGRVWCYVAYWEQCTRVGRLYHVYKSSLDIFSQVARGEGLCLSTLAQNHVTSNDSVLKTRDKIGLGLTLTREDDEVWIYNRSEHSLFFNSPALDPPSTRNLTVHKLPPGHSVKVFDYGQCGRGEDDDDDRGSSDGPVDPNAVRVSFAKGWGPRYSRRFVTSCPCWLEILLSVDR</sequence>
<dbReference type="GO" id="GO:0009653">
    <property type="term" value="P:anatomical structure morphogenesis"/>
    <property type="evidence" value="ECO:0007669"/>
    <property type="project" value="TreeGrafter"/>
</dbReference>
<evidence type="ECO:0000256" key="5">
    <source>
        <dbReference type="ARBA" id="ARBA00023163"/>
    </source>
</evidence>